<sequence length="142" mass="15523">VDNTPKTVKQVERQQTALKRRQHKLNRLSTSPTISRMLKLAKTATRALQKVELMATELAKARATSAKITKKRNTKVKYLTQRESLTIGEAIKASVALQERSGATESGTGNATPKASTAAVRHCSACGSPEHNRRTCPVLKET</sequence>
<evidence type="ECO:0000313" key="2">
    <source>
        <dbReference type="Proteomes" id="UP000244855"/>
    </source>
</evidence>
<name>A0A2V1D8H0_9PLEO</name>
<dbReference type="AlphaFoldDB" id="A0A2V1D8H0"/>
<dbReference type="OrthoDB" id="5429860at2759"/>
<dbReference type="EMBL" id="KZ805536">
    <property type="protein sequence ID" value="PVH94400.1"/>
    <property type="molecule type" value="Genomic_DNA"/>
</dbReference>
<protein>
    <submittedName>
        <fullName evidence="1">Uncharacterized protein</fullName>
    </submittedName>
</protein>
<organism evidence="1 2">
    <name type="scientific">Periconia macrospinosa</name>
    <dbReference type="NCBI Taxonomy" id="97972"/>
    <lineage>
        <taxon>Eukaryota</taxon>
        <taxon>Fungi</taxon>
        <taxon>Dikarya</taxon>
        <taxon>Ascomycota</taxon>
        <taxon>Pezizomycotina</taxon>
        <taxon>Dothideomycetes</taxon>
        <taxon>Pleosporomycetidae</taxon>
        <taxon>Pleosporales</taxon>
        <taxon>Massarineae</taxon>
        <taxon>Periconiaceae</taxon>
        <taxon>Periconia</taxon>
    </lineage>
</organism>
<gene>
    <name evidence="1" type="ORF">DM02DRAFT_500185</name>
</gene>
<dbReference type="Proteomes" id="UP000244855">
    <property type="component" value="Unassembled WGS sequence"/>
</dbReference>
<accession>A0A2V1D8H0</accession>
<reference evidence="1 2" key="1">
    <citation type="journal article" date="2018" name="Sci. Rep.">
        <title>Comparative genomics provides insights into the lifestyle and reveals functional heterogeneity of dark septate endophytic fungi.</title>
        <authorList>
            <person name="Knapp D.G."/>
            <person name="Nemeth J.B."/>
            <person name="Barry K."/>
            <person name="Hainaut M."/>
            <person name="Henrissat B."/>
            <person name="Johnson J."/>
            <person name="Kuo A."/>
            <person name="Lim J.H.P."/>
            <person name="Lipzen A."/>
            <person name="Nolan M."/>
            <person name="Ohm R.A."/>
            <person name="Tamas L."/>
            <person name="Grigoriev I.V."/>
            <person name="Spatafora J.W."/>
            <person name="Nagy L.G."/>
            <person name="Kovacs G.M."/>
        </authorList>
    </citation>
    <scope>NUCLEOTIDE SEQUENCE [LARGE SCALE GENOMIC DNA]</scope>
    <source>
        <strain evidence="1 2">DSE2036</strain>
    </source>
</reference>
<evidence type="ECO:0000313" key="1">
    <source>
        <dbReference type="EMBL" id="PVH94400.1"/>
    </source>
</evidence>
<feature type="non-terminal residue" evidence="1">
    <location>
        <position position="142"/>
    </location>
</feature>
<feature type="non-terminal residue" evidence="1">
    <location>
        <position position="1"/>
    </location>
</feature>
<keyword evidence="2" id="KW-1185">Reference proteome</keyword>
<proteinExistence type="predicted"/>